<evidence type="ECO:0000313" key="11">
    <source>
        <dbReference type="EMBL" id="ANG63682.1"/>
    </source>
</evidence>
<dbReference type="InterPro" id="IPR038321">
    <property type="entry name" value="TmcA_C_sf"/>
</dbReference>
<keyword evidence="7 9" id="KW-0694">RNA-binding</keyword>
<dbReference type="GO" id="GO:0005737">
    <property type="term" value="C:cytoplasm"/>
    <property type="evidence" value="ECO:0007669"/>
    <property type="project" value="UniProtKB-SubCell"/>
</dbReference>
<dbReference type="EC" id="2.3.1.193" evidence="9"/>
<evidence type="ECO:0000256" key="4">
    <source>
        <dbReference type="ARBA" id="ARBA00022694"/>
    </source>
</evidence>
<dbReference type="OrthoDB" id="5578851at2"/>
<evidence type="ECO:0000313" key="12">
    <source>
        <dbReference type="Proteomes" id="UP000078070"/>
    </source>
</evidence>
<keyword evidence="8 9" id="KW-0012">Acyltransferase</keyword>
<dbReference type="InterPro" id="IPR027417">
    <property type="entry name" value="P-loop_NTPase"/>
</dbReference>
<dbReference type="HAMAP" id="MF_01886">
    <property type="entry name" value="tRNA_acetyltr_TmcA"/>
    <property type="match status" value="1"/>
</dbReference>
<gene>
    <name evidence="9" type="primary">tmcA</name>
    <name evidence="11" type="ORF">A8C75_15140</name>
</gene>
<comment type="catalytic activity">
    <reaction evidence="9">
        <text>cytidine(34) in elongator tRNA(Met) + acetyl-CoA + ATP + H2O = N(4)-acetylcytidine(34) in elongator tRNA(Met) + ADP + phosphate + CoA + H(+)</text>
        <dbReference type="Rhea" id="RHEA:43788"/>
        <dbReference type="Rhea" id="RHEA-COMP:10693"/>
        <dbReference type="Rhea" id="RHEA-COMP:10694"/>
        <dbReference type="ChEBI" id="CHEBI:15377"/>
        <dbReference type="ChEBI" id="CHEBI:15378"/>
        <dbReference type="ChEBI" id="CHEBI:30616"/>
        <dbReference type="ChEBI" id="CHEBI:43474"/>
        <dbReference type="ChEBI" id="CHEBI:57287"/>
        <dbReference type="ChEBI" id="CHEBI:57288"/>
        <dbReference type="ChEBI" id="CHEBI:74900"/>
        <dbReference type="ChEBI" id="CHEBI:82748"/>
        <dbReference type="ChEBI" id="CHEBI:456216"/>
        <dbReference type="EC" id="2.3.1.193"/>
    </reaction>
</comment>
<proteinExistence type="inferred from homology"/>
<comment type="function">
    <text evidence="9">Catalyzes the formation of N(4)-acetylcytidine (ac(4)C) at the wobble position of tRNA(Met), by using acetyl-CoA as an acetyl donor and ATP (or GTP).</text>
</comment>
<dbReference type="InterPro" id="IPR016181">
    <property type="entry name" value="Acyl_CoA_acyltransferase"/>
</dbReference>
<dbReference type="AlphaFoldDB" id="A0A1A9F0R5"/>
<dbReference type="Pfam" id="PF13718">
    <property type="entry name" value="GNAT_acetyltr_2"/>
    <property type="match status" value="2"/>
</dbReference>
<evidence type="ECO:0000256" key="2">
    <source>
        <dbReference type="ARBA" id="ARBA00022555"/>
    </source>
</evidence>
<keyword evidence="1 9" id="KW-0963">Cytoplasm</keyword>
<dbReference type="GO" id="GO:0005524">
    <property type="term" value="F:ATP binding"/>
    <property type="evidence" value="ECO:0007669"/>
    <property type="project" value="UniProtKB-UniRule"/>
</dbReference>
<name>A0A1A9F0R5_9GAMM</name>
<keyword evidence="6 9" id="KW-0067">ATP-binding</keyword>
<evidence type="ECO:0000256" key="7">
    <source>
        <dbReference type="ARBA" id="ARBA00022884"/>
    </source>
</evidence>
<dbReference type="STRING" id="1821621.A8C75_15140"/>
<feature type="domain" description="N-acetyltransferase" evidence="10">
    <location>
        <begin position="408"/>
        <end position="586"/>
    </location>
</feature>
<dbReference type="PANTHER" id="PTHR10925">
    <property type="entry name" value="N-ACETYLTRANSFERASE 10"/>
    <property type="match status" value="1"/>
</dbReference>
<dbReference type="Pfam" id="PF08351">
    <property type="entry name" value="TmcA_N"/>
    <property type="match status" value="1"/>
</dbReference>
<organism evidence="11 12">
    <name type="scientific">Marinobacterium aestuarii</name>
    <dbReference type="NCBI Taxonomy" id="1821621"/>
    <lineage>
        <taxon>Bacteria</taxon>
        <taxon>Pseudomonadati</taxon>
        <taxon>Pseudomonadota</taxon>
        <taxon>Gammaproteobacteria</taxon>
        <taxon>Oceanospirillales</taxon>
        <taxon>Oceanospirillaceae</taxon>
        <taxon>Marinobacterium</taxon>
    </lineage>
</organism>
<dbReference type="Pfam" id="PF05127">
    <property type="entry name" value="NAT10_TcmA_helicase"/>
    <property type="match status" value="1"/>
</dbReference>
<evidence type="ECO:0000256" key="5">
    <source>
        <dbReference type="ARBA" id="ARBA00022741"/>
    </source>
</evidence>
<dbReference type="PROSITE" id="PS51186">
    <property type="entry name" value="GNAT"/>
    <property type="match status" value="1"/>
</dbReference>
<dbReference type="InterPro" id="IPR013562">
    <property type="entry name" value="TmcA/NAT10_N"/>
</dbReference>
<dbReference type="SUPFAM" id="SSF55729">
    <property type="entry name" value="Acyl-CoA N-acyltransferases (Nat)"/>
    <property type="match status" value="1"/>
</dbReference>
<keyword evidence="12" id="KW-1185">Reference proteome</keyword>
<evidence type="ECO:0000256" key="8">
    <source>
        <dbReference type="ARBA" id="ARBA00023315"/>
    </source>
</evidence>
<reference evidence="11 12" key="2">
    <citation type="journal article" date="2018" name="Int. J. Syst. Evol. Microbiol.">
        <title>Marinobacterium aestuarii sp. nov., a benzene-degrading marine bacterium isolated from estuary sediment.</title>
        <authorList>
            <person name="Bae S.S."/>
            <person name="Jung J."/>
            <person name="Chung D."/>
            <person name="Baek K."/>
        </authorList>
    </citation>
    <scope>NUCLEOTIDE SEQUENCE [LARGE SCALE GENOMIC DNA]</scope>
    <source>
        <strain evidence="11 12">ST58-10</strain>
    </source>
</reference>
<evidence type="ECO:0000256" key="6">
    <source>
        <dbReference type="ARBA" id="ARBA00022840"/>
    </source>
</evidence>
<feature type="binding site" evidence="9">
    <location>
        <position position="373"/>
    </location>
    <ligand>
        <name>ATP</name>
        <dbReference type="ChEBI" id="CHEBI:30616"/>
    </ligand>
</feature>
<feature type="binding site" evidence="9">
    <location>
        <begin position="520"/>
        <end position="522"/>
    </location>
    <ligand>
        <name>acetyl-CoA</name>
        <dbReference type="ChEBI" id="CHEBI:57288"/>
    </ligand>
</feature>
<comment type="similarity">
    <text evidence="9">Belongs to the TmcA family.</text>
</comment>
<evidence type="ECO:0000256" key="9">
    <source>
        <dbReference type="HAMAP-Rule" id="MF_01886"/>
    </source>
</evidence>
<dbReference type="GO" id="GO:1990883">
    <property type="term" value="F:18S rRNA cytidine N-acetyltransferase activity"/>
    <property type="evidence" value="ECO:0007669"/>
    <property type="project" value="TreeGrafter"/>
</dbReference>
<reference evidence="12" key="1">
    <citation type="submission" date="2016-05" db="EMBL/GenBank/DDBJ databases">
        <authorList>
            <person name="Baek K."/>
            <person name="Yang S.-J."/>
        </authorList>
    </citation>
    <scope>NUCLEOTIDE SEQUENCE [LARGE SCALE GENOMIC DNA]</scope>
    <source>
        <strain evidence="12">ST58-10</strain>
    </source>
</reference>
<dbReference type="Gene3D" id="1.20.120.890">
    <property type="entry name" value="tRNA(Met) cytidine acetyltransferase, tail domain"/>
    <property type="match status" value="1"/>
</dbReference>
<dbReference type="InterPro" id="IPR024914">
    <property type="entry name" value="tRNA_acetyltr_TmcA"/>
</dbReference>
<evidence type="ECO:0000256" key="1">
    <source>
        <dbReference type="ARBA" id="ARBA00022490"/>
    </source>
</evidence>
<dbReference type="Gene3D" id="3.40.50.300">
    <property type="entry name" value="P-loop containing nucleotide triphosphate hydrolases"/>
    <property type="match status" value="1"/>
</dbReference>
<dbReference type="Proteomes" id="UP000078070">
    <property type="component" value="Chromosome"/>
</dbReference>
<dbReference type="Gene3D" id="3.40.50.11040">
    <property type="match status" value="1"/>
</dbReference>
<dbReference type="GO" id="GO:0051391">
    <property type="term" value="P:tRNA acetylation"/>
    <property type="evidence" value="ECO:0007669"/>
    <property type="project" value="UniProtKB-UniRule"/>
</dbReference>
<dbReference type="KEGG" id="mars:A8C75_15140"/>
<dbReference type="InterPro" id="IPR007807">
    <property type="entry name" value="TcmA/NAT10_helicase"/>
</dbReference>
<accession>A0A1A9F0R5</accession>
<dbReference type="EMBL" id="CP015839">
    <property type="protein sequence ID" value="ANG63682.1"/>
    <property type="molecule type" value="Genomic_DNA"/>
</dbReference>
<protein>
    <recommendedName>
        <fullName evidence="9">tRNA(Met) cytidine acetyltransferase TmcA</fullName>
        <ecNumber evidence="9">2.3.1.193</ecNumber>
    </recommendedName>
</protein>
<evidence type="ECO:0000256" key="3">
    <source>
        <dbReference type="ARBA" id="ARBA00022679"/>
    </source>
</evidence>
<keyword evidence="5 9" id="KW-0547">Nucleotide-binding</keyword>
<dbReference type="GO" id="GO:0002101">
    <property type="term" value="P:tRNA wobble cytosine modification"/>
    <property type="evidence" value="ECO:0007669"/>
    <property type="project" value="UniProtKB-UniRule"/>
</dbReference>
<dbReference type="RefSeq" id="WP_067384159.1">
    <property type="nucleotide sequence ID" value="NZ_CP015839.1"/>
</dbReference>
<dbReference type="GO" id="GO:0000049">
    <property type="term" value="F:tRNA binding"/>
    <property type="evidence" value="ECO:0007669"/>
    <property type="project" value="UniProtKB-UniRule"/>
</dbReference>
<dbReference type="InterPro" id="IPR032672">
    <property type="entry name" value="TmcA/NAT10/Kre33"/>
</dbReference>
<dbReference type="InterPro" id="IPR000182">
    <property type="entry name" value="GNAT_dom"/>
</dbReference>
<feature type="binding site" evidence="9">
    <location>
        <position position="203"/>
    </location>
    <ligand>
        <name>ATP</name>
        <dbReference type="ChEBI" id="CHEBI:30616"/>
    </ligand>
</feature>
<sequence length="740" mass="80219">MSELLQSPPDVSARACWRQLVWLQGEVLWAQQQVAALLAATEAQQVLWIGQAAPAPFEATAPPQVQRWLGRETDAVVLDAYAGFNPNAFGQSVGTLRAGGVLFLLTPAAAHWCRFDDPEHQNLVTLPYESTDVGNRFVTHLIRVLQADGQVLSLLQDAPQELPGGHFSSVHSLSARLLALQASASSEMSSLKYSVAPFRSQDQQQAVTEILQALNDAVPLVLTADRGRGKSAALGLAAAHWLQQHGGDILVTAPSLAALDALFERVQAQLPGGEVKAGCYSHVRGSVRYLAPERLLQADATLCAQAELLLVDEAAAIPAPVLSGLLARFRRILFASTVHGYEGTGRGFAVRFRRELERRAPGWRALSMTEPVRWGANDPLEALSFRMLLLDAEPAEASAVRHLTTAQLEYRRLDRDQLLQKPALLEQLFGLLVLAHYRTTPGDLRILLDSPNLSVWVACGEGQLVGALLVVEEGGLPADLAAAIHDGYRRPAGHLIPQALIGQEGLLAAAPLRCLRVMRIATHPALERRGIASALLGELAAWAQVQGEDSGSAVDYLGTCFGISPDLLGFWRHNGYEAIRLGITRDSVGGTFAGILAQPVSEVGAALIRTARQRLRTRLLHQLPAQLRQLEADLVVALLPGVDVELADFERAELNAFAVHKRAFESCEPALWTLCSAGPEHWQRAGLSPQAQRLLVRKLLQRHSWEAIAADSGGGRRLLVRQLREVTGLLLCAPPMGMMR</sequence>
<comment type="subcellular location">
    <subcellularLocation>
        <location evidence="9">Cytoplasm</location>
    </subcellularLocation>
</comment>
<dbReference type="GO" id="GO:1904812">
    <property type="term" value="P:rRNA acetylation involved in maturation of SSU-rRNA"/>
    <property type="evidence" value="ECO:0007669"/>
    <property type="project" value="TreeGrafter"/>
</dbReference>
<dbReference type="Gene3D" id="3.40.630.30">
    <property type="match status" value="1"/>
</dbReference>
<evidence type="ECO:0000259" key="10">
    <source>
        <dbReference type="PROSITE" id="PS51186"/>
    </source>
</evidence>
<keyword evidence="4 9" id="KW-0819">tRNA processing</keyword>
<dbReference type="GO" id="GO:0051392">
    <property type="term" value="F:tRNA cytidine N4-acetyltransferase activity"/>
    <property type="evidence" value="ECO:0007669"/>
    <property type="project" value="UniProtKB-UniRule"/>
</dbReference>
<keyword evidence="3 9" id="KW-0808">Transferase</keyword>
<keyword evidence="2 9" id="KW-0820">tRNA-binding</keyword>
<dbReference type="PANTHER" id="PTHR10925:SF5">
    <property type="entry name" value="RNA CYTIDINE ACETYLTRANSFERASE"/>
    <property type="match status" value="1"/>
</dbReference>
<dbReference type="SUPFAM" id="SSF52540">
    <property type="entry name" value="P-loop containing nucleoside triphosphate hydrolases"/>
    <property type="match status" value="1"/>
</dbReference>
<comment type="caution">
    <text evidence="9">Lacks conserved residue(s) required for the propagation of feature annotation.</text>
</comment>